<sequence length="108" mass="12211">MFGLTRTETQILSEFIKVHLALKKTNLQVNPFATEMKKIVATRLGKDNFHTLNTYIKALSDKGAISRGPGGYQIHPYLIPEGEQEIIITLKRAKRIRHKQDANLSHTG</sequence>
<gene>
    <name evidence="1" type="ORF">LCGC14_1591820</name>
</gene>
<comment type="caution">
    <text evidence="1">The sequence shown here is derived from an EMBL/GenBank/DDBJ whole genome shotgun (WGS) entry which is preliminary data.</text>
</comment>
<accession>A0A0F9J014</accession>
<name>A0A0F9J014_9ZZZZ</name>
<protein>
    <submittedName>
        <fullName evidence="1">Uncharacterized protein</fullName>
    </submittedName>
</protein>
<proteinExistence type="predicted"/>
<reference evidence="1" key="1">
    <citation type="journal article" date="2015" name="Nature">
        <title>Complex archaea that bridge the gap between prokaryotes and eukaryotes.</title>
        <authorList>
            <person name="Spang A."/>
            <person name="Saw J.H."/>
            <person name="Jorgensen S.L."/>
            <person name="Zaremba-Niedzwiedzka K."/>
            <person name="Martijn J."/>
            <person name="Lind A.E."/>
            <person name="van Eijk R."/>
            <person name="Schleper C."/>
            <person name="Guy L."/>
            <person name="Ettema T.J."/>
        </authorList>
    </citation>
    <scope>NUCLEOTIDE SEQUENCE</scope>
</reference>
<organism evidence="1">
    <name type="scientific">marine sediment metagenome</name>
    <dbReference type="NCBI Taxonomy" id="412755"/>
    <lineage>
        <taxon>unclassified sequences</taxon>
        <taxon>metagenomes</taxon>
        <taxon>ecological metagenomes</taxon>
    </lineage>
</organism>
<evidence type="ECO:0000313" key="1">
    <source>
        <dbReference type="EMBL" id="KKM25749.1"/>
    </source>
</evidence>
<dbReference type="AlphaFoldDB" id="A0A0F9J014"/>
<dbReference type="EMBL" id="LAZR01012649">
    <property type="protein sequence ID" value="KKM25749.1"/>
    <property type="molecule type" value="Genomic_DNA"/>
</dbReference>